<proteinExistence type="inferred from homology"/>
<accession>A0A8J6I3H5</accession>
<evidence type="ECO:0000256" key="1">
    <source>
        <dbReference type="ARBA" id="ARBA00001946"/>
    </source>
</evidence>
<evidence type="ECO:0000256" key="5">
    <source>
        <dbReference type="ARBA" id="ARBA00022842"/>
    </source>
</evidence>
<sequence>MTEFTASVLIPAFNEEAKIAETVRASQKIPGVTQIIVIDDGSTDQTGHEAEKAGATVIRSQKNRGKGGALNLGLTAASGEYLLLLDADLGATAQEGRKLLAMVTQGKADLAIGRFPAGSKKSGFGFVLYFARKVIRRFTGLTLSAPLSGQRALNQKALKALGGKFAEGFGVEVAMIIDLARQGLVIKEVPVAMAHRKTRRNLAGFLHRGRQFLHICLAVGRRLLQY</sequence>
<evidence type="ECO:0000256" key="3">
    <source>
        <dbReference type="ARBA" id="ARBA00022676"/>
    </source>
</evidence>
<dbReference type="EC" id="2.4.1.266" evidence="6"/>
<dbReference type="Proteomes" id="UP000657177">
    <property type="component" value="Unassembled WGS sequence"/>
</dbReference>
<name>A0A8J6I3H5_9FIRM</name>
<protein>
    <recommendedName>
        <fullName evidence="7">Glucosyl-3-phosphoglycerate synthase</fullName>
        <ecNumber evidence="6">2.4.1.266</ecNumber>
    </recommendedName>
</protein>
<feature type="domain" description="Glycosyltransferase 2-like" evidence="10">
    <location>
        <begin position="7"/>
        <end position="159"/>
    </location>
</feature>
<evidence type="ECO:0000256" key="7">
    <source>
        <dbReference type="ARBA" id="ARBA00040894"/>
    </source>
</evidence>
<dbReference type="PANTHER" id="PTHR48090">
    <property type="entry name" value="UNDECAPRENYL-PHOSPHATE 4-DEOXY-4-FORMAMIDO-L-ARABINOSE TRANSFERASE-RELATED"/>
    <property type="match status" value="1"/>
</dbReference>
<dbReference type="Gene3D" id="3.90.550.10">
    <property type="entry name" value="Spore Coat Polysaccharide Biosynthesis Protein SpsA, Chain A"/>
    <property type="match status" value="1"/>
</dbReference>
<dbReference type="InterPro" id="IPR001173">
    <property type="entry name" value="Glyco_trans_2-like"/>
</dbReference>
<dbReference type="Pfam" id="PF00535">
    <property type="entry name" value="Glycos_transf_2"/>
    <property type="match status" value="1"/>
</dbReference>
<comment type="catalytic activity">
    <reaction evidence="8">
        <text>(2R)-3-phosphoglycerate + UDP-alpha-D-glucose = (2R)-2-O-(alpha-D-glucopyranosyl)-3-phospho-glycerate + UDP + H(+)</text>
        <dbReference type="Rhea" id="RHEA:31319"/>
        <dbReference type="ChEBI" id="CHEBI:15378"/>
        <dbReference type="ChEBI" id="CHEBI:58223"/>
        <dbReference type="ChEBI" id="CHEBI:58272"/>
        <dbReference type="ChEBI" id="CHEBI:58885"/>
        <dbReference type="ChEBI" id="CHEBI:62600"/>
        <dbReference type="EC" id="2.4.1.266"/>
    </reaction>
    <physiologicalReaction direction="left-to-right" evidence="8">
        <dbReference type="Rhea" id="RHEA:31320"/>
    </physiologicalReaction>
</comment>
<organism evidence="11 12">
    <name type="scientific">Capillibacterium thermochitinicola</name>
    <dbReference type="NCBI Taxonomy" id="2699427"/>
    <lineage>
        <taxon>Bacteria</taxon>
        <taxon>Bacillati</taxon>
        <taxon>Bacillota</taxon>
        <taxon>Capillibacterium</taxon>
    </lineage>
</organism>
<evidence type="ECO:0000256" key="6">
    <source>
        <dbReference type="ARBA" id="ARBA00039022"/>
    </source>
</evidence>
<dbReference type="EMBL" id="JAAKDE010000023">
    <property type="protein sequence ID" value="MBA2133799.1"/>
    <property type="molecule type" value="Genomic_DNA"/>
</dbReference>
<keyword evidence="3" id="KW-0328">Glycosyltransferase</keyword>
<dbReference type="SUPFAM" id="SSF53448">
    <property type="entry name" value="Nucleotide-diphospho-sugar transferases"/>
    <property type="match status" value="1"/>
</dbReference>
<evidence type="ECO:0000256" key="9">
    <source>
        <dbReference type="ARBA" id="ARBA00048997"/>
    </source>
</evidence>
<keyword evidence="4" id="KW-0808">Transferase</keyword>
<dbReference type="AlphaFoldDB" id="A0A8J6I3H5"/>
<evidence type="ECO:0000256" key="4">
    <source>
        <dbReference type="ARBA" id="ARBA00022679"/>
    </source>
</evidence>
<keyword evidence="5" id="KW-0460">Magnesium</keyword>
<dbReference type="InterPro" id="IPR029044">
    <property type="entry name" value="Nucleotide-diphossugar_trans"/>
</dbReference>
<evidence type="ECO:0000259" key="10">
    <source>
        <dbReference type="Pfam" id="PF00535"/>
    </source>
</evidence>
<comment type="similarity">
    <text evidence="2">Belongs to the glycosyltransferase 2 family.</text>
</comment>
<dbReference type="RefSeq" id="WP_181340268.1">
    <property type="nucleotide sequence ID" value="NZ_JAAKDE010000023.1"/>
</dbReference>
<keyword evidence="12" id="KW-1185">Reference proteome</keyword>
<evidence type="ECO:0000313" key="12">
    <source>
        <dbReference type="Proteomes" id="UP000657177"/>
    </source>
</evidence>
<dbReference type="InterPro" id="IPR050256">
    <property type="entry name" value="Glycosyltransferase_2"/>
</dbReference>
<reference evidence="11" key="1">
    <citation type="submission" date="2020-06" db="EMBL/GenBank/DDBJ databases">
        <title>Novel chitinolytic bacterium.</title>
        <authorList>
            <person name="Ungkulpasvich U."/>
            <person name="Kosugi A."/>
            <person name="Uke A."/>
        </authorList>
    </citation>
    <scope>NUCLEOTIDE SEQUENCE</scope>
    <source>
        <strain evidence="11">UUS1-1</strain>
    </source>
</reference>
<dbReference type="GO" id="GO:0016757">
    <property type="term" value="F:glycosyltransferase activity"/>
    <property type="evidence" value="ECO:0007669"/>
    <property type="project" value="UniProtKB-KW"/>
</dbReference>
<comment type="caution">
    <text evidence="11">The sequence shown here is derived from an EMBL/GenBank/DDBJ whole genome shotgun (WGS) entry which is preliminary data.</text>
</comment>
<comment type="cofactor">
    <cofactor evidence="1">
        <name>Mg(2+)</name>
        <dbReference type="ChEBI" id="CHEBI:18420"/>
    </cofactor>
</comment>
<evidence type="ECO:0000256" key="2">
    <source>
        <dbReference type="ARBA" id="ARBA00006739"/>
    </source>
</evidence>
<evidence type="ECO:0000256" key="8">
    <source>
        <dbReference type="ARBA" id="ARBA00048689"/>
    </source>
</evidence>
<dbReference type="PANTHER" id="PTHR48090:SF10">
    <property type="entry name" value="GLUCOSYL-3-PHOSPHOGLYCERATE SYNTHASE"/>
    <property type="match status" value="1"/>
</dbReference>
<evidence type="ECO:0000313" key="11">
    <source>
        <dbReference type="EMBL" id="MBA2133799.1"/>
    </source>
</evidence>
<gene>
    <name evidence="11" type="ORF">G5B42_09670</name>
</gene>
<dbReference type="CDD" id="cd04179">
    <property type="entry name" value="DPM_DPG-synthase_like"/>
    <property type="match status" value="1"/>
</dbReference>
<comment type="catalytic activity">
    <reaction evidence="9">
        <text>an NDP-alpha-D-glucose + (2R)-3-phosphoglycerate = (2R)-2-O-(alpha-D-glucopyranosyl)-3-phospho-glycerate + a ribonucleoside 5'-diphosphate + H(+)</text>
        <dbReference type="Rhea" id="RHEA:47244"/>
        <dbReference type="ChEBI" id="CHEBI:15378"/>
        <dbReference type="ChEBI" id="CHEBI:57930"/>
        <dbReference type="ChEBI" id="CHEBI:58272"/>
        <dbReference type="ChEBI" id="CHEBI:62600"/>
        <dbReference type="ChEBI" id="CHEBI:76533"/>
        <dbReference type="EC" id="2.4.1.266"/>
    </reaction>
    <physiologicalReaction direction="left-to-right" evidence="9">
        <dbReference type="Rhea" id="RHEA:47245"/>
    </physiologicalReaction>
</comment>